<dbReference type="Pfam" id="PF13411">
    <property type="entry name" value="MerR_1"/>
    <property type="match status" value="1"/>
</dbReference>
<reference evidence="7" key="1">
    <citation type="submission" date="2015-11" db="EMBL/GenBank/DDBJ databases">
        <authorList>
            <person name="Kumar R."/>
            <person name="Singh D."/>
            <person name="Swarnkar M.K."/>
            <person name="Singh A.K."/>
            <person name="Kumar S."/>
        </authorList>
    </citation>
    <scope>NUCLEOTIDE SEQUENCE [LARGE SCALE GENOMIC DNA]</scope>
    <source>
        <strain evidence="7">ERGS4:06</strain>
    </source>
</reference>
<evidence type="ECO:0000313" key="7">
    <source>
        <dbReference type="Proteomes" id="UP000059574"/>
    </source>
</evidence>
<protein>
    <submittedName>
        <fullName evidence="6">MerR family transcriptional regulator</fullName>
    </submittedName>
</protein>
<evidence type="ECO:0000256" key="1">
    <source>
        <dbReference type="ARBA" id="ARBA00022491"/>
    </source>
</evidence>
<proteinExistence type="predicted"/>
<dbReference type="CDD" id="cd01282">
    <property type="entry name" value="HTH_MerR-like_sg3"/>
    <property type="match status" value="1"/>
</dbReference>
<accession>A0A0S2M585</accession>
<dbReference type="Proteomes" id="UP000059574">
    <property type="component" value="Chromosome"/>
</dbReference>
<dbReference type="GO" id="GO:0003700">
    <property type="term" value="F:DNA-binding transcription factor activity"/>
    <property type="evidence" value="ECO:0007669"/>
    <property type="project" value="InterPro"/>
</dbReference>
<dbReference type="InterPro" id="IPR000551">
    <property type="entry name" value="MerR-type_HTH_dom"/>
</dbReference>
<evidence type="ECO:0000256" key="2">
    <source>
        <dbReference type="ARBA" id="ARBA00023015"/>
    </source>
</evidence>
<evidence type="ECO:0000313" key="6">
    <source>
        <dbReference type="EMBL" id="ALO68683.1"/>
    </source>
</evidence>
<dbReference type="EMBL" id="CP013200">
    <property type="protein sequence ID" value="ALO68683.1"/>
    <property type="molecule type" value="Genomic_DNA"/>
</dbReference>
<evidence type="ECO:0000256" key="3">
    <source>
        <dbReference type="ARBA" id="ARBA00023125"/>
    </source>
</evidence>
<dbReference type="SMART" id="SM00422">
    <property type="entry name" value="HTH_MERR"/>
    <property type="match status" value="1"/>
</dbReference>
<dbReference type="PRINTS" id="PR00040">
    <property type="entry name" value="HTHMERR"/>
</dbReference>
<dbReference type="PANTHER" id="PTHR30204">
    <property type="entry name" value="REDOX-CYCLING DRUG-SENSING TRANSCRIPTIONAL ACTIVATOR SOXR"/>
    <property type="match status" value="1"/>
</dbReference>
<evidence type="ECO:0000259" key="5">
    <source>
        <dbReference type="PROSITE" id="PS50937"/>
    </source>
</evidence>
<dbReference type="AlphaFoldDB" id="A0A0S2M585"/>
<dbReference type="PROSITE" id="PS50937">
    <property type="entry name" value="HTH_MERR_2"/>
    <property type="match status" value="1"/>
</dbReference>
<feature type="domain" description="HTH merR-type" evidence="5">
    <location>
        <begin position="1"/>
        <end position="68"/>
    </location>
</feature>
<keyword evidence="1" id="KW-0678">Repressor</keyword>
<dbReference type="OrthoDB" id="5242095at2"/>
<evidence type="ECO:0000256" key="4">
    <source>
        <dbReference type="ARBA" id="ARBA00023163"/>
    </source>
</evidence>
<keyword evidence="4" id="KW-0804">Transcription</keyword>
<dbReference type="InterPro" id="IPR047057">
    <property type="entry name" value="MerR_fam"/>
</dbReference>
<gene>
    <name evidence="6" type="ORF">AS189_18665</name>
</gene>
<dbReference type="InterPro" id="IPR009061">
    <property type="entry name" value="DNA-bd_dom_put_sf"/>
</dbReference>
<reference evidence="6 7" key="2">
    <citation type="journal article" date="2016" name="J. Biotechnol.">
        <title>Complete genome sequence of Arthrobacter alpinus ERGS4:06, a yellow pigmented bacterium tolerant to cold and radiations isolated from Sikkim Himalaya.</title>
        <authorList>
            <person name="Kumar R."/>
            <person name="Singh D."/>
            <person name="Swarnkar M.K."/>
            <person name="Singh A.K."/>
            <person name="Kumar S."/>
        </authorList>
    </citation>
    <scope>NUCLEOTIDE SEQUENCE [LARGE SCALE GENOMIC DNA]</scope>
    <source>
        <strain evidence="6 7">ERGS4:06</strain>
    </source>
</reference>
<dbReference type="PANTHER" id="PTHR30204:SF69">
    <property type="entry name" value="MERR-FAMILY TRANSCRIPTIONAL REGULATOR"/>
    <property type="match status" value="1"/>
</dbReference>
<dbReference type="SUPFAM" id="SSF46955">
    <property type="entry name" value="Putative DNA-binding domain"/>
    <property type="match status" value="1"/>
</dbReference>
<name>A0A0S2M585_9MICC</name>
<organism evidence="6 7">
    <name type="scientific">Arthrobacter alpinus</name>
    <dbReference type="NCBI Taxonomy" id="656366"/>
    <lineage>
        <taxon>Bacteria</taxon>
        <taxon>Bacillati</taxon>
        <taxon>Actinomycetota</taxon>
        <taxon>Actinomycetes</taxon>
        <taxon>Micrococcales</taxon>
        <taxon>Micrococcaceae</taxon>
        <taxon>Arthrobacter</taxon>
    </lineage>
</organism>
<dbReference type="RefSeq" id="WP_062294061.1">
    <property type="nucleotide sequence ID" value="NZ_CP013200.1"/>
</dbReference>
<dbReference type="GO" id="GO:0003677">
    <property type="term" value="F:DNA binding"/>
    <property type="evidence" value="ECO:0007669"/>
    <property type="project" value="UniProtKB-KW"/>
</dbReference>
<keyword evidence="2" id="KW-0805">Transcription regulation</keyword>
<sequence>MKIGELAFRTGVTPRALRYYEEQELLHPEREGNGYRTYPESAVVQVEQVRDLLAAGLSTRVIRVVVPCFDGSGPELRPQVDKELADNVAREVEQMGARIDALTRNRDAVRRFLQTATPTAPD</sequence>
<dbReference type="Gene3D" id="1.10.1660.10">
    <property type="match status" value="1"/>
</dbReference>
<keyword evidence="3" id="KW-0238">DNA-binding</keyword>